<comment type="caution">
    <text evidence="2">The sequence shown here is derived from an EMBL/GenBank/DDBJ whole genome shotgun (WGS) entry which is preliminary data.</text>
</comment>
<dbReference type="SUPFAM" id="SSF55729">
    <property type="entry name" value="Acyl-CoA N-acyltransferases (Nat)"/>
    <property type="match status" value="1"/>
</dbReference>
<name>A0A7W9AKY6_9SPHN</name>
<dbReference type="InterPro" id="IPR038740">
    <property type="entry name" value="BioF2-like_GNAT_dom"/>
</dbReference>
<protein>
    <recommendedName>
        <fullName evidence="1">BioF2-like acetyltransferase domain-containing protein</fullName>
    </recommendedName>
</protein>
<proteinExistence type="predicted"/>
<dbReference type="Pfam" id="PF13480">
    <property type="entry name" value="Acetyltransf_6"/>
    <property type="match status" value="1"/>
</dbReference>
<accession>A0A7W9AKY6</accession>
<keyword evidence="3" id="KW-1185">Reference proteome</keyword>
<gene>
    <name evidence="2" type="ORF">FHS49_003429</name>
</gene>
<sequence length="347" mass="38234">MWVKGEYFDQFDAAALAARGLLDRDAQPEMFDRLAWFRATWAHIAPGISPLIVRAVSEKAQAWLFFARQADGSLTALSSWYTLAFCPVYSGAPDDVVKLRLLTAIAKRMRHPAMKIGCIALRPVPVEDGTAALIAKAFVRAGWGATRSPATVNWIADLTDKDFETYWAERPGQVRSTVGRKGPKTQMEITIFDRFDEPAWADYEAVYATSWKPEEGSPAFVRAMAESEGSAGTLRLGIGKIAGEAVAAQLWTVENGKAIIHKLAYAEAATELSPGTLLSHAMFKRAIEQDQVTMIDYGTGDDGYKAGWMDRARPLEQISLFNLRRASGLIGYARERLSGLVRRAPVD</sequence>
<dbReference type="EMBL" id="JACIJC010000005">
    <property type="protein sequence ID" value="MBB5687401.1"/>
    <property type="molecule type" value="Genomic_DNA"/>
</dbReference>
<reference evidence="2 3" key="1">
    <citation type="submission" date="2020-08" db="EMBL/GenBank/DDBJ databases">
        <title>Genomic Encyclopedia of Type Strains, Phase IV (KMG-IV): sequencing the most valuable type-strain genomes for metagenomic binning, comparative biology and taxonomic classification.</title>
        <authorList>
            <person name="Goeker M."/>
        </authorList>
    </citation>
    <scope>NUCLEOTIDE SEQUENCE [LARGE SCALE GENOMIC DNA]</scope>
    <source>
        <strain evidence="2 3">DSM 25079</strain>
    </source>
</reference>
<evidence type="ECO:0000313" key="3">
    <source>
        <dbReference type="Proteomes" id="UP000549617"/>
    </source>
</evidence>
<evidence type="ECO:0000259" key="1">
    <source>
        <dbReference type="Pfam" id="PF13480"/>
    </source>
</evidence>
<evidence type="ECO:0000313" key="2">
    <source>
        <dbReference type="EMBL" id="MBB5687401.1"/>
    </source>
</evidence>
<dbReference type="Gene3D" id="3.40.630.30">
    <property type="match status" value="1"/>
</dbReference>
<organism evidence="2 3">
    <name type="scientific">Sphingobium boeckii</name>
    <dbReference type="NCBI Taxonomy" id="1082345"/>
    <lineage>
        <taxon>Bacteria</taxon>
        <taxon>Pseudomonadati</taxon>
        <taxon>Pseudomonadota</taxon>
        <taxon>Alphaproteobacteria</taxon>
        <taxon>Sphingomonadales</taxon>
        <taxon>Sphingomonadaceae</taxon>
        <taxon>Sphingobium</taxon>
    </lineage>
</organism>
<dbReference type="Proteomes" id="UP000549617">
    <property type="component" value="Unassembled WGS sequence"/>
</dbReference>
<feature type="domain" description="BioF2-like acetyltransferase" evidence="1">
    <location>
        <begin position="198"/>
        <end position="305"/>
    </location>
</feature>
<dbReference type="InterPro" id="IPR016181">
    <property type="entry name" value="Acyl_CoA_acyltransferase"/>
</dbReference>
<dbReference type="AlphaFoldDB" id="A0A7W9AKY6"/>